<dbReference type="SUPFAM" id="SSF48452">
    <property type="entry name" value="TPR-like"/>
    <property type="match status" value="1"/>
</dbReference>
<keyword evidence="2" id="KW-0175">Coiled coil</keyword>
<gene>
    <name evidence="4" type="ORF">H4696_003442</name>
</gene>
<feature type="repeat" description="TPR" evidence="1">
    <location>
        <begin position="486"/>
        <end position="519"/>
    </location>
</feature>
<evidence type="ECO:0000256" key="3">
    <source>
        <dbReference type="SAM" id="MobiDB-lite"/>
    </source>
</evidence>
<reference evidence="4 5" key="1">
    <citation type="submission" date="2020-10" db="EMBL/GenBank/DDBJ databases">
        <title>Sequencing the genomes of 1000 actinobacteria strains.</title>
        <authorList>
            <person name="Klenk H.-P."/>
        </authorList>
    </citation>
    <scope>NUCLEOTIDE SEQUENCE [LARGE SCALE GENOMIC DNA]</scope>
    <source>
        <strain evidence="4 5">DSM 44653</strain>
    </source>
</reference>
<evidence type="ECO:0000256" key="1">
    <source>
        <dbReference type="PROSITE-ProRule" id="PRU00339"/>
    </source>
</evidence>
<dbReference type="PANTHER" id="PTHR47691">
    <property type="entry name" value="REGULATOR-RELATED"/>
    <property type="match status" value="1"/>
</dbReference>
<dbReference type="SUPFAM" id="SSF52540">
    <property type="entry name" value="P-loop containing nucleoside triphosphate hydrolases"/>
    <property type="match status" value="1"/>
</dbReference>
<evidence type="ECO:0000256" key="2">
    <source>
        <dbReference type="SAM" id="Coils"/>
    </source>
</evidence>
<feature type="compositionally biased region" description="Basic and acidic residues" evidence="3">
    <location>
        <begin position="670"/>
        <end position="682"/>
    </location>
</feature>
<dbReference type="PANTHER" id="PTHR47691:SF3">
    <property type="entry name" value="HTH-TYPE TRANSCRIPTIONAL REGULATOR RV0890C-RELATED"/>
    <property type="match status" value="1"/>
</dbReference>
<organism evidence="4 5">
    <name type="scientific">Amycolatopsis lexingtonensis</name>
    <dbReference type="NCBI Taxonomy" id="218822"/>
    <lineage>
        <taxon>Bacteria</taxon>
        <taxon>Bacillati</taxon>
        <taxon>Actinomycetota</taxon>
        <taxon>Actinomycetes</taxon>
        <taxon>Pseudonocardiales</taxon>
        <taxon>Pseudonocardiaceae</taxon>
        <taxon>Amycolatopsis</taxon>
    </lineage>
</organism>
<evidence type="ECO:0000313" key="5">
    <source>
        <dbReference type="Proteomes" id="UP000631670"/>
    </source>
</evidence>
<dbReference type="Gene3D" id="3.40.50.300">
    <property type="entry name" value="P-loop containing nucleotide triphosphate hydrolases"/>
    <property type="match status" value="1"/>
</dbReference>
<name>A0ABR9I081_9PSEU</name>
<sequence length="700" mass="75916">MPAYFTSRGDELDELDRIAGAVDGVPGPVAPVAVIVGPGGVGKTALAITWAARNADLFPDGQLYVDLRGFSPESAALPQEVLAAFLRALGIEPGNVPARLAEQVTLFRTLTAGRRLLVLADNAASAAQVRPLVPAEAGCMLVVTSRLRLDGLFSEGAQFVELDPLPHAHAVELLVRTVGRQRVAGQQQDVLDLVRLCGRLPIALRIAGARLASRPRWSVSRVVAELRDEHSRLSRLSADGDPLVASTFDWSYQALPEYAARLYRLLSAYPGLDFGADVAGAASQESPGQAAEGLQVLVDASLLEELDIDRYRFHDLVRLHGRAQRDPDRDEVVVRIGQWYLEEMTRANVVVIPMRWRVSSVADQLATEPARFTSGREALHWLAGELPNVLAVLEGAVADQQNELAWQLCEALWELMLNRKHYPEWLRSHELGITAAQRCGNRVAESRLRHQLGRAHLDLGQLGPAEQETRRAAELAREAQDRRNESAALQQLGMVAQQHGDLDAAVRLFTDSLRLEEELGIERGVALRHRRIGEVLRQAGREVEARRHLEAAAHLFVELGDEKSEAQVALGLARIDARSGRRAAAVSRLRQARDVLGRSGSVVYEADVLVVLAEIAEGDDQCVEARGYLTEAVRLLSEVGGAALERAKAALSRLDAVDRGEGAQSAAGGEPHEGADRGELDGKAVTVGHEGDVSGVIADQ</sequence>
<feature type="coiled-coil region" evidence="2">
    <location>
        <begin position="465"/>
        <end position="492"/>
    </location>
</feature>
<dbReference type="InterPro" id="IPR019734">
    <property type="entry name" value="TPR_rpt"/>
</dbReference>
<accession>A0ABR9I081</accession>
<dbReference type="Proteomes" id="UP000631670">
    <property type="component" value="Unassembled WGS sequence"/>
</dbReference>
<dbReference type="Gene3D" id="1.25.40.10">
    <property type="entry name" value="Tetratricopeptide repeat domain"/>
    <property type="match status" value="1"/>
</dbReference>
<dbReference type="RefSeq" id="WP_086861054.1">
    <property type="nucleotide sequence ID" value="NZ_JADBEG010000001.1"/>
</dbReference>
<dbReference type="InterPro" id="IPR027417">
    <property type="entry name" value="P-loop_NTPase"/>
</dbReference>
<proteinExistence type="predicted"/>
<comment type="caution">
    <text evidence="4">The sequence shown here is derived from an EMBL/GenBank/DDBJ whole genome shotgun (WGS) entry which is preliminary data.</text>
</comment>
<keyword evidence="5" id="KW-1185">Reference proteome</keyword>
<feature type="region of interest" description="Disordered" evidence="3">
    <location>
        <begin position="660"/>
        <end position="700"/>
    </location>
</feature>
<dbReference type="PRINTS" id="PR00364">
    <property type="entry name" value="DISEASERSIST"/>
</dbReference>
<evidence type="ECO:0000313" key="4">
    <source>
        <dbReference type="EMBL" id="MBE1496342.1"/>
    </source>
</evidence>
<keyword evidence="1" id="KW-0802">TPR repeat</keyword>
<dbReference type="EMBL" id="JADBEG010000001">
    <property type="protein sequence ID" value="MBE1496342.1"/>
    <property type="molecule type" value="Genomic_DNA"/>
</dbReference>
<dbReference type="InterPro" id="IPR011990">
    <property type="entry name" value="TPR-like_helical_dom_sf"/>
</dbReference>
<dbReference type="PROSITE" id="PS50005">
    <property type="entry name" value="TPR"/>
    <property type="match status" value="1"/>
</dbReference>
<dbReference type="SMART" id="SM00028">
    <property type="entry name" value="TPR"/>
    <property type="match status" value="4"/>
</dbReference>
<protein>
    <submittedName>
        <fullName evidence="4">Tetratricopeptide (TPR) repeat protein</fullName>
    </submittedName>
</protein>